<sequence>MDTQHKRDRLPAFLRRVSVRIASTIDLALVDDPLSKQAAQVVQERTQDGKKDSRLRKLGRGIRQWRARRRKSHGESRRMLHATFPQKLTPSEESVLVDDVPPQTSQEDIIPKDANTEQKDLQDVSFQEETLPEDYVETPETGAQEALTKQETTESPIQQDNISQANAQREATPREQFPCETIQDTAIQRQEFREKIPSAKKDGILEPIVSLPVPAPTGYSSLVWSEIIPPAKVENNRGIVFIREKRHAYDFAKSLSDDKRAFWTDASHRNFNLPGQALNHYGGIAVAHLLNKKQWRIHSAHVTGLSIVSDLEKLAILLALQRAVQDREAELRENQNGLDKRPVFKICSDSMNALKWLEKAISLGMAIRKAAQNLMAIADDADELSGLLALSAELDMCGPFRFDDYTCPEKKFATSIGIRALEEYYKLRKLGTVEFHWVPAHMGLLGNEIADKAASIACMWYANAAPCLGLGVGLVMPLQVREARGRWKPGPRPTDMKVLQTLESAKDLWVFLTIGGSRRAITGKTEIQLRTDSTIDAVKPITYKLPPPTSFSDGIATSGPVAVGAATVDHETPNRGTISKITSPTAEKRTKRSRHQQSNTALQTMRTANPGPLVSGTGPQSVPRGPEPKAAQDKRVQVSRAGKGSKCSHCGRSDHVEQVCFERFPEQKLAKPKAYKRWPGHWQLEKITPGSFSLISRLHPQLKGVSCRGGRPRYMLGRAGFNHDLTTLTTYRSVRIPVKREGVASNDQIASQYRRFLLAKYEWPQ</sequence>
<dbReference type="SUPFAM" id="SSF53098">
    <property type="entry name" value="Ribonuclease H-like"/>
    <property type="match status" value="1"/>
</dbReference>
<keyword evidence="3" id="KW-1185">Reference proteome</keyword>
<organism evidence="2 3">
    <name type="scientific">Cytospora mali</name>
    <name type="common">Apple Valsa canker fungus</name>
    <name type="synonym">Valsa mali</name>
    <dbReference type="NCBI Taxonomy" id="578113"/>
    <lineage>
        <taxon>Eukaryota</taxon>
        <taxon>Fungi</taxon>
        <taxon>Dikarya</taxon>
        <taxon>Ascomycota</taxon>
        <taxon>Pezizomycotina</taxon>
        <taxon>Sordariomycetes</taxon>
        <taxon>Sordariomycetidae</taxon>
        <taxon>Diaporthales</taxon>
        <taxon>Cytosporaceae</taxon>
        <taxon>Cytospora</taxon>
    </lineage>
</organism>
<dbReference type="InterPro" id="IPR012337">
    <property type="entry name" value="RNaseH-like_sf"/>
</dbReference>
<dbReference type="Proteomes" id="UP000078559">
    <property type="component" value="Chromosome 5"/>
</dbReference>
<proteinExistence type="predicted"/>
<dbReference type="Gene3D" id="3.30.420.10">
    <property type="entry name" value="Ribonuclease H-like superfamily/Ribonuclease H"/>
    <property type="match status" value="1"/>
</dbReference>
<protein>
    <submittedName>
        <fullName evidence="2">Uncharacterized protein</fullName>
    </submittedName>
</protein>
<accession>A0A194VYU5</accession>
<feature type="compositionally biased region" description="Polar residues" evidence="1">
    <location>
        <begin position="147"/>
        <end position="169"/>
    </location>
</feature>
<dbReference type="OrthoDB" id="3548481at2759"/>
<feature type="compositionally biased region" description="Polar residues" evidence="1">
    <location>
        <begin position="574"/>
        <end position="585"/>
    </location>
</feature>
<feature type="compositionally biased region" description="Basic and acidic residues" evidence="1">
    <location>
        <begin position="109"/>
        <end position="122"/>
    </location>
</feature>
<feature type="compositionally biased region" description="Basic and acidic residues" evidence="1">
    <location>
        <begin position="626"/>
        <end position="636"/>
    </location>
</feature>
<evidence type="ECO:0000313" key="3">
    <source>
        <dbReference type="Proteomes" id="UP000078559"/>
    </source>
</evidence>
<dbReference type="InterPro" id="IPR036397">
    <property type="entry name" value="RNaseH_sf"/>
</dbReference>
<evidence type="ECO:0000313" key="2">
    <source>
        <dbReference type="EMBL" id="KUI69192.1"/>
    </source>
</evidence>
<feature type="region of interest" description="Disordered" evidence="1">
    <location>
        <begin position="65"/>
        <end position="175"/>
    </location>
</feature>
<feature type="compositionally biased region" description="Polar residues" evidence="1">
    <location>
        <begin position="596"/>
        <end position="607"/>
    </location>
</feature>
<dbReference type="GO" id="GO:0003676">
    <property type="term" value="F:nucleic acid binding"/>
    <property type="evidence" value="ECO:0007669"/>
    <property type="project" value="InterPro"/>
</dbReference>
<gene>
    <name evidence="2" type="ORF">VM1G_05572</name>
</gene>
<reference evidence="2" key="1">
    <citation type="submission" date="2014-12" db="EMBL/GenBank/DDBJ databases">
        <title>Genome Sequence of Valsa Canker Pathogens Uncovers a Specific Adaption of Colonization on Woody Bark.</title>
        <authorList>
            <person name="Yin Z."/>
            <person name="Liu H."/>
            <person name="Gao X."/>
            <person name="Li Z."/>
            <person name="Song N."/>
            <person name="Ke X."/>
            <person name="Dai Q."/>
            <person name="Wu Y."/>
            <person name="Sun Y."/>
            <person name="Xu J.-R."/>
            <person name="Kang Z.K."/>
            <person name="Wang L."/>
            <person name="Huang L."/>
        </authorList>
    </citation>
    <scope>NUCLEOTIDE SEQUENCE [LARGE SCALE GENOMIC DNA]</scope>
    <source>
        <strain evidence="2">03-8</strain>
    </source>
</reference>
<dbReference type="EMBL" id="CM003102">
    <property type="protein sequence ID" value="KUI69192.1"/>
    <property type="molecule type" value="Genomic_DNA"/>
</dbReference>
<name>A0A194VYU5_CYTMA</name>
<feature type="region of interest" description="Disordered" evidence="1">
    <location>
        <begin position="566"/>
        <end position="649"/>
    </location>
</feature>
<dbReference type="AlphaFoldDB" id="A0A194VYU5"/>
<evidence type="ECO:0000256" key="1">
    <source>
        <dbReference type="SAM" id="MobiDB-lite"/>
    </source>
</evidence>